<organism evidence="1 2">
    <name type="scientific">Entomortierella chlamydospora</name>
    <dbReference type="NCBI Taxonomy" id="101097"/>
    <lineage>
        <taxon>Eukaryota</taxon>
        <taxon>Fungi</taxon>
        <taxon>Fungi incertae sedis</taxon>
        <taxon>Mucoromycota</taxon>
        <taxon>Mortierellomycotina</taxon>
        <taxon>Mortierellomycetes</taxon>
        <taxon>Mortierellales</taxon>
        <taxon>Mortierellaceae</taxon>
        <taxon>Entomortierella</taxon>
    </lineage>
</organism>
<comment type="caution">
    <text evidence="1">The sequence shown here is derived from an EMBL/GenBank/DDBJ whole genome shotgun (WGS) entry which is preliminary data.</text>
</comment>
<dbReference type="Proteomes" id="UP000703661">
    <property type="component" value="Unassembled WGS sequence"/>
</dbReference>
<protein>
    <submittedName>
        <fullName evidence="1">Uncharacterized protein</fullName>
    </submittedName>
</protein>
<name>A0A9P6MN60_9FUNG</name>
<proteinExistence type="predicted"/>
<gene>
    <name evidence="1" type="ORF">BGZ80_003480</name>
</gene>
<accession>A0A9P6MN60</accession>
<dbReference type="OrthoDB" id="2414517at2759"/>
<reference evidence="1" key="1">
    <citation type="journal article" date="2020" name="Fungal Divers.">
        <title>Resolving the Mortierellaceae phylogeny through synthesis of multi-gene phylogenetics and phylogenomics.</title>
        <authorList>
            <person name="Vandepol N."/>
            <person name="Liber J."/>
            <person name="Desiro A."/>
            <person name="Na H."/>
            <person name="Kennedy M."/>
            <person name="Barry K."/>
            <person name="Grigoriev I.V."/>
            <person name="Miller A.N."/>
            <person name="O'Donnell K."/>
            <person name="Stajich J.E."/>
            <person name="Bonito G."/>
        </authorList>
    </citation>
    <scope>NUCLEOTIDE SEQUENCE</scope>
    <source>
        <strain evidence="1">NRRL 2769</strain>
    </source>
</reference>
<sequence>MSGLGETQEKGNDGKVVAGACWSLEKLAVVIRPEMILVEMKRILFQYLQYAHDDSVEIFVYNGLPKPERICDDEHLRNILKVCKLKSKSKLTISLESPSKNFSAWNFKDVCTEYNLSSSSDPDLIVIPPFMGIEPTPWYTDL</sequence>
<dbReference type="EMBL" id="JAAAID010001920">
    <property type="protein sequence ID" value="KAG0008416.1"/>
    <property type="molecule type" value="Genomic_DNA"/>
</dbReference>
<dbReference type="AlphaFoldDB" id="A0A9P6MN60"/>
<evidence type="ECO:0000313" key="2">
    <source>
        <dbReference type="Proteomes" id="UP000703661"/>
    </source>
</evidence>
<keyword evidence="2" id="KW-1185">Reference proteome</keyword>
<evidence type="ECO:0000313" key="1">
    <source>
        <dbReference type="EMBL" id="KAG0008416.1"/>
    </source>
</evidence>